<dbReference type="PROSITE" id="PS50109">
    <property type="entry name" value="HIS_KIN"/>
    <property type="match status" value="1"/>
</dbReference>
<evidence type="ECO:0000256" key="1">
    <source>
        <dbReference type="ARBA" id="ARBA00000085"/>
    </source>
</evidence>
<evidence type="ECO:0000256" key="8">
    <source>
        <dbReference type="ARBA" id="ARBA00023012"/>
    </source>
</evidence>
<protein>
    <recommendedName>
        <fullName evidence="2">histidine kinase</fullName>
        <ecNumber evidence="2">2.7.13.3</ecNumber>
    </recommendedName>
</protein>
<accession>A0A7C4EV79</accession>
<gene>
    <name evidence="11" type="ORF">ENV54_11920</name>
</gene>
<dbReference type="PRINTS" id="PR00344">
    <property type="entry name" value="BCTRLSENSOR"/>
</dbReference>
<dbReference type="EMBL" id="DTGT01000390">
    <property type="protein sequence ID" value="HGH61990.1"/>
    <property type="molecule type" value="Genomic_DNA"/>
</dbReference>
<dbReference type="PANTHER" id="PTHR43065">
    <property type="entry name" value="SENSOR HISTIDINE KINASE"/>
    <property type="match status" value="1"/>
</dbReference>
<evidence type="ECO:0000256" key="6">
    <source>
        <dbReference type="ARBA" id="ARBA00022777"/>
    </source>
</evidence>
<dbReference type="InterPro" id="IPR036097">
    <property type="entry name" value="HisK_dim/P_sf"/>
</dbReference>
<dbReference type="SMART" id="SM00387">
    <property type="entry name" value="HATPase_c"/>
    <property type="match status" value="1"/>
</dbReference>
<keyword evidence="4" id="KW-0808">Transferase</keyword>
<comment type="caution">
    <text evidence="11">The sequence shown here is derived from an EMBL/GenBank/DDBJ whole genome shotgun (WGS) entry which is preliminary data.</text>
</comment>
<evidence type="ECO:0000256" key="2">
    <source>
        <dbReference type="ARBA" id="ARBA00012438"/>
    </source>
</evidence>
<sequence>MLHVYETMIAPTPILAQASMRRPSYLVARIWRVAIMGALGVIMSTDEQGNAQHEELSASLLNKRLNVLVVGSESDKHVGDVLQSLTNIGHEIVRVHSIPLAAGVAAGASNDAVTVSVFQDIQQYVKESPPDVVIQTKDRPELFRLLVEIMPPNTRILDPLILRIVKGLKDISGQLLAARTRLQTVELMKEVLTSGPEVSLMVVDEDLKIVEISNSVLERGRMVLADCIGRPCHWVLRKGAKPCDCAGDRCIAREVLLTGKSVHTVKEATTKHDSRYYFTVSAYPMKTEGQEKMNVLVVWKDIHREMTRVLDQQAQDIQQSFSHILERDKMVALGQLAAAAVHEINNPIQGILTFAKLMRQSFDKDSLNAEEIDRFRSYLDLIAGESARCGQILRNLLAFARLDNMEKTAFDLSRLLDEIFMLIQNRASLQGITLERRIAHDVLPIFGDRGRIKQALLNLVINAMDAMPHGGAITVAANMEGNNEYIRILVKDTGVGIPKGLQGSIWEPFVTTKAVGKGVGLGLSVVYGIVTQHGGTVDMQSEENQGTVFGVNLPVFKGSQEQSARDEVPSRRRRLDHGQTAQIHGG</sequence>
<dbReference type="InterPro" id="IPR036890">
    <property type="entry name" value="HATPase_C_sf"/>
</dbReference>
<dbReference type="GO" id="GO:0000155">
    <property type="term" value="F:phosphorelay sensor kinase activity"/>
    <property type="evidence" value="ECO:0007669"/>
    <property type="project" value="InterPro"/>
</dbReference>
<dbReference type="InterPro" id="IPR005467">
    <property type="entry name" value="His_kinase_dom"/>
</dbReference>
<dbReference type="Gene3D" id="3.30.565.10">
    <property type="entry name" value="Histidine kinase-like ATPase, C-terminal domain"/>
    <property type="match status" value="1"/>
</dbReference>
<dbReference type="Gene3D" id="3.30.450.20">
    <property type="entry name" value="PAS domain"/>
    <property type="match status" value="1"/>
</dbReference>
<dbReference type="SUPFAM" id="SSF55785">
    <property type="entry name" value="PYP-like sensor domain (PAS domain)"/>
    <property type="match status" value="1"/>
</dbReference>
<dbReference type="InterPro" id="IPR035965">
    <property type="entry name" value="PAS-like_dom_sf"/>
</dbReference>
<evidence type="ECO:0000259" key="10">
    <source>
        <dbReference type="PROSITE" id="PS50109"/>
    </source>
</evidence>
<keyword evidence="7" id="KW-0067">ATP-binding</keyword>
<evidence type="ECO:0000256" key="9">
    <source>
        <dbReference type="SAM" id="MobiDB-lite"/>
    </source>
</evidence>
<dbReference type="InterPro" id="IPR004358">
    <property type="entry name" value="Sig_transdc_His_kin-like_C"/>
</dbReference>
<dbReference type="SUPFAM" id="SSF55874">
    <property type="entry name" value="ATPase domain of HSP90 chaperone/DNA topoisomerase II/histidine kinase"/>
    <property type="match status" value="1"/>
</dbReference>
<keyword evidence="6" id="KW-0418">Kinase</keyword>
<evidence type="ECO:0000256" key="3">
    <source>
        <dbReference type="ARBA" id="ARBA00022553"/>
    </source>
</evidence>
<dbReference type="Pfam" id="PF02518">
    <property type="entry name" value="HATPase_c"/>
    <property type="match status" value="1"/>
</dbReference>
<evidence type="ECO:0000256" key="7">
    <source>
        <dbReference type="ARBA" id="ARBA00022840"/>
    </source>
</evidence>
<evidence type="ECO:0000256" key="4">
    <source>
        <dbReference type="ARBA" id="ARBA00022679"/>
    </source>
</evidence>
<keyword evidence="3" id="KW-0597">Phosphoprotein</keyword>
<reference evidence="11" key="1">
    <citation type="journal article" date="2020" name="mSystems">
        <title>Genome- and Community-Level Interaction Insights into Carbon Utilization and Element Cycling Functions of Hydrothermarchaeota in Hydrothermal Sediment.</title>
        <authorList>
            <person name="Zhou Z."/>
            <person name="Liu Y."/>
            <person name="Xu W."/>
            <person name="Pan J."/>
            <person name="Luo Z.H."/>
            <person name="Li M."/>
        </authorList>
    </citation>
    <scope>NUCLEOTIDE SEQUENCE [LARGE SCALE GENOMIC DNA]</scope>
    <source>
        <strain evidence="11">SpSt-769</strain>
    </source>
</reference>
<keyword evidence="8" id="KW-0902">Two-component regulatory system</keyword>
<dbReference type="SMART" id="SM00388">
    <property type="entry name" value="HisKA"/>
    <property type="match status" value="1"/>
</dbReference>
<dbReference type="SUPFAM" id="SSF47384">
    <property type="entry name" value="Homodimeric domain of signal transducing histidine kinase"/>
    <property type="match status" value="1"/>
</dbReference>
<evidence type="ECO:0000256" key="5">
    <source>
        <dbReference type="ARBA" id="ARBA00022741"/>
    </source>
</evidence>
<dbReference type="InterPro" id="IPR003661">
    <property type="entry name" value="HisK_dim/P_dom"/>
</dbReference>
<dbReference type="InterPro" id="IPR003594">
    <property type="entry name" value="HATPase_dom"/>
</dbReference>
<dbReference type="Gene3D" id="1.10.287.130">
    <property type="match status" value="1"/>
</dbReference>
<comment type="catalytic activity">
    <reaction evidence="1">
        <text>ATP + protein L-histidine = ADP + protein N-phospho-L-histidine.</text>
        <dbReference type="EC" id="2.7.13.3"/>
    </reaction>
</comment>
<dbReference type="GO" id="GO:0005524">
    <property type="term" value="F:ATP binding"/>
    <property type="evidence" value="ECO:0007669"/>
    <property type="project" value="UniProtKB-KW"/>
</dbReference>
<dbReference type="CDD" id="cd00082">
    <property type="entry name" value="HisKA"/>
    <property type="match status" value="1"/>
</dbReference>
<dbReference type="PANTHER" id="PTHR43065:SF10">
    <property type="entry name" value="PEROXIDE STRESS-ACTIVATED HISTIDINE KINASE MAK3"/>
    <property type="match status" value="1"/>
</dbReference>
<dbReference type="InterPro" id="IPR000014">
    <property type="entry name" value="PAS"/>
</dbReference>
<organism evidence="11">
    <name type="scientific">Desulfomonile tiedjei</name>
    <dbReference type="NCBI Taxonomy" id="2358"/>
    <lineage>
        <taxon>Bacteria</taxon>
        <taxon>Pseudomonadati</taxon>
        <taxon>Thermodesulfobacteriota</taxon>
        <taxon>Desulfomonilia</taxon>
        <taxon>Desulfomonilales</taxon>
        <taxon>Desulfomonilaceae</taxon>
        <taxon>Desulfomonile</taxon>
    </lineage>
</organism>
<proteinExistence type="predicted"/>
<name>A0A7C4EV79_9BACT</name>
<dbReference type="Pfam" id="PF00512">
    <property type="entry name" value="HisKA"/>
    <property type="match status" value="1"/>
</dbReference>
<dbReference type="Pfam" id="PF13426">
    <property type="entry name" value="PAS_9"/>
    <property type="match status" value="1"/>
</dbReference>
<dbReference type="EC" id="2.7.13.3" evidence="2"/>
<evidence type="ECO:0000313" key="11">
    <source>
        <dbReference type="EMBL" id="HGH61990.1"/>
    </source>
</evidence>
<feature type="region of interest" description="Disordered" evidence="9">
    <location>
        <begin position="560"/>
        <end position="586"/>
    </location>
</feature>
<feature type="domain" description="Histidine kinase" evidence="10">
    <location>
        <begin position="339"/>
        <end position="557"/>
    </location>
</feature>
<dbReference type="AlphaFoldDB" id="A0A7C4EV79"/>
<keyword evidence="5" id="KW-0547">Nucleotide-binding</keyword>